<dbReference type="Proteomes" id="UP000820818">
    <property type="component" value="Linkage Group LG9"/>
</dbReference>
<dbReference type="GO" id="GO:0032543">
    <property type="term" value="P:mitochondrial translation"/>
    <property type="evidence" value="ECO:0007669"/>
    <property type="project" value="TreeGrafter"/>
</dbReference>
<accession>A0AAD5KYA3</accession>
<dbReference type="GO" id="GO:0070181">
    <property type="term" value="F:small ribosomal subunit rRNA binding"/>
    <property type="evidence" value="ECO:0007669"/>
    <property type="project" value="TreeGrafter"/>
</dbReference>
<dbReference type="SUPFAM" id="SSF46911">
    <property type="entry name" value="Ribosomal protein S18"/>
    <property type="match status" value="1"/>
</dbReference>
<organism evidence="4 5">
    <name type="scientific">Daphnia sinensis</name>
    <dbReference type="NCBI Taxonomy" id="1820382"/>
    <lineage>
        <taxon>Eukaryota</taxon>
        <taxon>Metazoa</taxon>
        <taxon>Ecdysozoa</taxon>
        <taxon>Arthropoda</taxon>
        <taxon>Crustacea</taxon>
        <taxon>Branchiopoda</taxon>
        <taxon>Diplostraca</taxon>
        <taxon>Cladocera</taxon>
        <taxon>Anomopoda</taxon>
        <taxon>Daphniidae</taxon>
        <taxon>Daphnia</taxon>
        <taxon>Daphnia similis group</taxon>
    </lineage>
</organism>
<name>A0AAD5KYA3_9CRUS</name>
<evidence type="ECO:0008006" key="6">
    <source>
        <dbReference type="Google" id="ProtNLM"/>
    </source>
</evidence>
<evidence type="ECO:0000256" key="1">
    <source>
        <dbReference type="ARBA" id="ARBA00005589"/>
    </source>
</evidence>
<sequence>MSIIRKIFSDLHVSNFYRITGSKLLPVRVGYSTASSTSSQPGDDLPAENLGNPYQREKRCCVLCKYGVEVDYKNARLLSQFLSPFTGKVYERNITGLCKAKQRSVEREIIKSQNAGYLAVMLKKVEYIRDPKLCDPNRPIRPHRY</sequence>
<dbReference type="PANTHER" id="PTHR13479">
    <property type="entry name" value="30S RIBOSOMAL PROTEIN S18"/>
    <property type="match status" value="1"/>
</dbReference>
<keyword evidence="2" id="KW-0689">Ribosomal protein</keyword>
<comment type="caution">
    <text evidence="4">The sequence shown here is derived from an EMBL/GenBank/DDBJ whole genome shotgun (WGS) entry which is preliminary data.</text>
</comment>
<dbReference type="InterPro" id="IPR036870">
    <property type="entry name" value="Ribosomal_bS18_sf"/>
</dbReference>
<comment type="similarity">
    <text evidence="1">Belongs to the bacterial ribosomal protein bS18 family.</text>
</comment>
<dbReference type="Gene3D" id="4.10.640.10">
    <property type="entry name" value="Ribosomal protein S18"/>
    <property type="match status" value="1"/>
</dbReference>
<keyword evidence="5" id="KW-1185">Reference proteome</keyword>
<gene>
    <name evidence="4" type="ORF">GHT06_020579</name>
</gene>
<dbReference type="NCBIfam" id="TIGR00165">
    <property type="entry name" value="S18"/>
    <property type="match status" value="1"/>
</dbReference>
<dbReference type="InterPro" id="IPR001648">
    <property type="entry name" value="Ribosomal_bS18"/>
</dbReference>
<keyword evidence="3" id="KW-0687">Ribonucleoprotein</keyword>
<dbReference type="Pfam" id="PF01084">
    <property type="entry name" value="Ribosomal_S18"/>
    <property type="match status" value="1"/>
</dbReference>
<dbReference type="GO" id="GO:0005763">
    <property type="term" value="C:mitochondrial small ribosomal subunit"/>
    <property type="evidence" value="ECO:0007669"/>
    <property type="project" value="TreeGrafter"/>
</dbReference>
<dbReference type="PANTHER" id="PTHR13479:SF40">
    <property type="entry name" value="SMALL RIBOSOMAL SUBUNIT PROTEIN BS18M"/>
    <property type="match status" value="1"/>
</dbReference>
<proteinExistence type="inferred from homology"/>
<dbReference type="GO" id="GO:0003735">
    <property type="term" value="F:structural constituent of ribosome"/>
    <property type="evidence" value="ECO:0007669"/>
    <property type="project" value="InterPro"/>
</dbReference>
<evidence type="ECO:0000313" key="5">
    <source>
        <dbReference type="Proteomes" id="UP000820818"/>
    </source>
</evidence>
<evidence type="ECO:0000256" key="2">
    <source>
        <dbReference type="ARBA" id="ARBA00022980"/>
    </source>
</evidence>
<protein>
    <recommendedName>
        <fullName evidence="6">28S ribosomal protein S18c, mitochondrial</fullName>
    </recommendedName>
</protein>
<reference evidence="4 5" key="1">
    <citation type="submission" date="2022-05" db="EMBL/GenBank/DDBJ databases">
        <title>A multi-omics perspective on studying reproductive biology in Daphnia sinensis.</title>
        <authorList>
            <person name="Jia J."/>
        </authorList>
    </citation>
    <scope>NUCLEOTIDE SEQUENCE [LARGE SCALE GENOMIC DNA]</scope>
    <source>
        <strain evidence="4 5">WSL</strain>
    </source>
</reference>
<dbReference type="EMBL" id="WJBH02000009">
    <property type="protein sequence ID" value="KAI9552700.1"/>
    <property type="molecule type" value="Genomic_DNA"/>
</dbReference>
<evidence type="ECO:0000313" key="4">
    <source>
        <dbReference type="EMBL" id="KAI9552700.1"/>
    </source>
</evidence>
<evidence type="ECO:0000256" key="3">
    <source>
        <dbReference type="ARBA" id="ARBA00023274"/>
    </source>
</evidence>
<dbReference type="AlphaFoldDB" id="A0AAD5KYA3"/>